<dbReference type="AlphaFoldDB" id="A0A8X6YSE3"/>
<evidence type="ECO:0000313" key="2">
    <source>
        <dbReference type="EMBL" id="GFY76185.1"/>
    </source>
</evidence>
<protein>
    <submittedName>
        <fullName evidence="2">Uncharacterized protein</fullName>
    </submittedName>
</protein>
<proteinExistence type="predicted"/>
<accession>A0A8X6YSE3</accession>
<dbReference type="Proteomes" id="UP000886998">
    <property type="component" value="Unassembled WGS sequence"/>
</dbReference>
<name>A0A8X6YSE3_9ARAC</name>
<feature type="region of interest" description="Disordered" evidence="1">
    <location>
        <begin position="82"/>
        <end position="104"/>
    </location>
</feature>
<evidence type="ECO:0000256" key="1">
    <source>
        <dbReference type="SAM" id="MobiDB-lite"/>
    </source>
</evidence>
<reference evidence="2" key="1">
    <citation type="submission" date="2020-08" db="EMBL/GenBank/DDBJ databases">
        <title>Multicomponent nature underlies the extraordinary mechanical properties of spider dragline silk.</title>
        <authorList>
            <person name="Kono N."/>
            <person name="Nakamura H."/>
            <person name="Mori M."/>
            <person name="Yoshida Y."/>
            <person name="Ohtoshi R."/>
            <person name="Malay A.D."/>
            <person name="Moran D.A.P."/>
            <person name="Tomita M."/>
            <person name="Numata K."/>
            <person name="Arakawa K."/>
        </authorList>
    </citation>
    <scope>NUCLEOTIDE SEQUENCE</scope>
</reference>
<gene>
    <name evidence="2" type="ORF">TNIN_359471</name>
</gene>
<dbReference type="EMBL" id="BMAV01021797">
    <property type="protein sequence ID" value="GFY76185.1"/>
    <property type="molecule type" value="Genomic_DNA"/>
</dbReference>
<sequence>MQEFLSFSVLGDTSYETSANHIAPYPHQVSVHLTQFQQSRHPRHLLSPRHHFDYYDFQPANQEASSSPPRIQLTGNTHYSVMGRRDAMRPRFQKTNSVTSKALA</sequence>
<feature type="compositionally biased region" description="Polar residues" evidence="1">
    <location>
        <begin position="93"/>
        <end position="104"/>
    </location>
</feature>
<organism evidence="2 3">
    <name type="scientific">Trichonephila inaurata madagascariensis</name>
    <dbReference type="NCBI Taxonomy" id="2747483"/>
    <lineage>
        <taxon>Eukaryota</taxon>
        <taxon>Metazoa</taxon>
        <taxon>Ecdysozoa</taxon>
        <taxon>Arthropoda</taxon>
        <taxon>Chelicerata</taxon>
        <taxon>Arachnida</taxon>
        <taxon>Araneae</taxon>
        <taxon>Araneomorphae</taxon>
        <taxon>Entelegynae</taxon>
        <taxon>Araneoidea</taxon>
        <taxon>Nephilidae</taxon>
        <taxon>Trichonephila</taxon>
        <taxon>Trichonephila inaurata</taxon>
    </lineage>
</organism>
<comment type="caution">
    <text evidence="2">The sequence shown here is derived from an EMBL/GenBank/DDBJ whole genome shotgun (WGS) entry which is preliminary data.</text>
</comment>
<evidence type="ECO:0000313" key="3">
    <source>
        <dbReference type="Proteomes" id="UP000886998"/>
    </source>
</evidence>
<keyword evidence="3" id="KW-1185">Reference proteome</keyword>